<sequence>MKKFTLGLLGLGAGVYFARREMRNNPDGPVARGVHAVADNPKVRQMSGQASRKINQVVSEQGQKVTDKVADHIKERLFAPPTQSSTSRTEPQYVDVEVEEVSEQK</sequence>
<dbReference type="AlphaFoldDB" id="A0A2I1IQ51"/>
<dbReference type="STRING" id="33007.HMPREF3198_00902"/>
<protein>
    <submittedName>
        <fullName evidence="2">Protoporphyrinogen oxidase</fullName>
    </submittedName>
</protein>
<reference evidence="2 3" key="1">
    <citation type="submission" date="2017-12" db="EMBL/GenBank/DDBJ databases">
        <title>Phylogenetic diversity of female urinary microbiome.</title>
        <authorList>
            <person name="Thomas-White K."/>
            <person name="Wolfe A.J."/>
        </authorList>
    </citation>
    <scope>NUCLEOTIDE SEQUENCE [LARGE SCALE GENOMIC DNA]</scope>
    <source>
        <strain evidence="2 3">UMB0402</strain>
    </source>
</reference>
<keyword evidence="3" id="KW-1185">Reference proteome</keyword>
<proteinExistence type="predicted"/>
<feature type="compositionally biased region" description="Polar residues" evidence="1">
    <location>
        <begin position="46"/>
        <end position="63"/>
    </location>
</feature>
<comment type="caution">
    <text evidence="2">The sequence shown here is derived from an EMBL/GenBank/DDBJ whole genome shotgun (WGS) entry which is preliminary data.</text>
</comment>
<name>A0A2I1IQ51_9ACTO</name>
<feature type="compositionally biased region" description="Acidic residues" evidence="1">
    <location>
        <begin position="96"/>
        <end position="105"/>
    </location>
</feature>
<organism evidence="2 3">
    <name type="scientific">Winkia neuii</name>
    <dbReference type="NCBI Taxonomy" id="33007"/>
    <lineage>
        <taxon>Bacteria</taxon>
        <taxon>Bacillati</taxon>
        <taxon>Actinomycetota</taxon>
        <taxon>Actinomycetes</taxon>
        <taxon>Actinomycetales</taxon>
        <taxon>Actinomycetaceae</taxon>
        <taxon>Winkia</taxon>
    </lineage>
</organism>
<dbReference type="Proteomes" id="UP000235122">
    <property type="component" value="Unassembled WGS sequence"/>
</dbReference>
<evidence type="ECO:0000256" key="1">
    <source>
        <dbReference type="SAM" id="MobiDB-lite"/>
    </source>
</evidence>
<dbReference type="RefSeq" id="WP_024330712.1">
    <property type="nucleotide sequence ID" value="NZ_JASOXK010000001.1"/>
</dbReference>
<accession>A0A2I1IQ51</accession>
<feature type="compositionally biased region" description="Polar residues" evidence="1">
    <location>
        <begin position="81"/>
        <end position="90"/>
    </location>
</feature>
<evidence type="ECO:0000313" key="2">
    <source>
        <dbReference type="EMBL" id="PKY73255.1"/>
    </source>
</evidence>
<feature type="region of interest" description="Disordered" evidence="1">
    <location>
        <begin position="44"/>
        <end position="63"/>
    </location>
</feature>
<feature type="region of interest" description="Disordered" evidence="1">
    <location>
        <begin position="79"/>
        <end position="105"/>
    </location>
</feature>
<dbReference type="EMBL" id="PKKO01000001">
    <property type="protein sequence ID" value="PKY73255.1"/>
    <property type="molecule type" value="Genomic_DNA"/>
</dbReference>
<dbReference type="GeneID" id="35866214"/>
<evidence type="ECO:0000313" key="3">
    <source>
        <dbReference type="Proteomes" id="UP000235122"/>
    </source>
</evidence>
<gene>
    <name evidence="2" type="ORF">CYJ19_01305</name>
</gene>